<feature type="compositionally biased region" description="Acidic residues" evidence="1">
    <location>
        <begin position="317"/>
        <end position="328"/>
    </location>
</feature>
<evidence type="ECO:0000313" key="4">
    <source>
        <dbReference type="Proteomes" id="UP000008820"/>
    </source>
</evidence>
<feature type="compositionally biased region" description="Acidic residues" evidence="1">
    <location>
        <begin position="367"/>
        <end position="376"/>
    </location>
</feature>
<dbReference type="InParanoid" id="A0A6I8U7P7"/>
<dbReference type="PANTHER" id="PTHR22168:SF8">
    <property type="entry name" value="TRANSMEMBRANE PROTEIN 26"/>
    <property type="match status" value="1"/>
</dbReference>
<feature type="transmembrane region" description="Helical" evidence="2">
    <location>
        <begin position="49"/>
        <end position="65"/>
    </location>
</feature>
<sequence>MLGVKFQLPEIQLNADTWVTLIEQFLMLVLIIGRWMLPKGDLTRDQLSQLLLVYIGTAADIIEFFDSFKDSKIANEPVLVLLTLSIWSWSLLQFTIVLSATRARKPRGGGSAASQREEDTHCCNMSCCNIDVWGIALNILLQDAPFLTFRLLIIIHYKIITYMNIFFTCKNTLVILLQLYRLYVVHSENRKMAMKKRLQGKKRTSGGSAGPGRHSKHHKKTNRRKVADYSDDEFHELRKMKQRKAASLSAKTRKDTGYSTASSQTTAEQKHLRKKAGKRLGADEAVHDEVALETETARRGGKKGSHSRKLMTSSQDYEVDGDGLEELENDRKWSRNRKEGGRSDDRKKQHSSGRKSRHHKKKLSEDNVYDSEEDIHDNDHHHHDDDDDDAIADNGIVDKAKGRNQQQQHDSDENETSEFEIIHEKSRDKRPKRHRRGSASSAASTSGSYE</sequence>
<feature type="compositionally biased region" description="Basic and acidic residues" evidence="1">
    <location>
        <begin position="329"/>
        <end position="347"/>
    </location>
</feature>
<evidence type="ECO:0000313" key="3">
    <source>
        <dbReference type="EnsemblMetazoa" id="AAEL024741-PA"/>
    </source>
</evidence>
<dbReference type="EnsemblMetazoa" id="AAEL024741-RA">
    <property type="protein sequence ID" value="AAEL024741-PA"/>
    <property type="gene ID" value="AAEL024741"/>
</dbReference>
<reference evidence="3 4" key="1">
    <citation type="submission" date="2017-06" db="EMBL/GenBank/DDBJ databases">
        <title>Aedes aegypti genome working group (AGWG) sequencing and assembly.</title>
        <authorList>
            <consortium name="Aedes aegypti Genome Working Group (AGWG)"/>
            <person name="Matthews B.J."/>
        </authorList>
    </citation>
    <scope>NUCLEOTIDE SEQUENCE [LARGE SCALE GENOMIC DNA]</scope>
    <source>
        <strain evidence="3 4">LVP_AGWG</strain>
    </source>
</reference>
<feature type="compositionally biased region" description="Basic residues" evidence="1">
    <location>
        <begin position="428"/>
        <end position="437"/>
    </location>
</feature>
<dbReference type="OrthoDB" id="10042902at2759"/>
<feature type="compositionally biased region" description="Low complexity" evidence="1">
    <location>
        <begin position="438"/>
        <end position="450"/>
    </location>
</feature>
<dbReference type="PANTHER" id="PTHR22168">
    <property type="entry name" value="TMEM26 PROTEIN"/>
    <property type="match status" value="1"/>
</dbReference>
<feature type="transmembrane region" description="Helical" evidence="2">
    <location>
        <begin position="77"/>
        <end position="98"/>
    </location>
</feature>
<accession>A0A6I8U7P7</accession>
<reference evidence="3" key="2">
    <citation type="submission" date="2020-05" db="UniProtKB">
        <authorList>
            <consortium name="EnsemblMetazoa"/>
        </authorList>
    </citation>
    <scope>IDENTIFICATION</scope>
    <source>
        <strain evidence="3">LVP_AGWG</strain>
    </source>
</reference>
<feature type="region of interest" description="Disordered" evidence="1">
    <location>
        <begin position="194"/>
        <end position="450"/>
    </location>
</feature>
<evidence type="ECO:0000256" key="2">
    <source>
        <dbReference type="SAM" id="Phobius"/>
    </source>
</evidence>
<feature type="compositionally biased region" description="Basic residues" evidence="1">
    <location>
        <begin position="194"/>
        <end position="204"/>
    </location>
</feature>
<name>A0A6I8U7P7_AEDAE</name>
<proteinExistence type="predicted"/>
<dbReference type="Proteomes" id="UP000008820">
    <property type="component" value="Chromosome 3"/>
</dbReference>
<keyword evidence="2" id="KW-0472">Membrane</keyword>
<feature type="compositionally biased region" description="Basic residues" evidence="1">
    <location>
        <begin position="348"/>
        <end position="362"/>
    </location>
</feature>
<dbReference type="FunCoup" id="A0A6I8U7P7">
    <property type="interactions" value="1"/>
</dbReference>
<organism evidence="3 4">
    <name type="scientific">Aedes aegypti</name>
    <name type="common">Yellowfever mosquito</name>
    <name type="synonym">Culex aegypti</name>
    <dbReference type="NCBI Taxonomy" id="7159"/>
    <lineage>
        <taxon>Eukaryota</taxon>
        <taxon>Metazoa</taxon>
        <taxon>Ecdysozoa</taxon>
        <taxon>Arthropoda</taxon>
        <taxon>Hexapoda</taxon>
        <taxon>Insecta</taxon>
        <taxon>Pterygota</taxon>
        <taxon>Neoptera</taxon>
        <taxon>Endopterygota</taxon>
        <taxon>Diptera</taxon>
        <taxon>Nematocera</taxon>
        <taxon>Culicoidea</taxon>
        <taxon>Culicidae</taxon>
        <taxon>Culicinae</taxon>
        <taxon>Aedini</taxon>
        <taxon>Aedes</taxon>
        <taxon>Stegomyia</taxon>
    </lineage>
</organism>
<dbReference type="Pfam" id="PF09772">
    <property type="entry name" value="Tmem26"/>
    <property type="match status" value="1"/>
</dbReference>
<protein>
    <submittedName>
        <fullName evidence="3">Uncharacterized protein</fullName>
    </submittedName>
</protein>
<keyword evidence="2" id="KW-0812">Transmembrane</keyword>
<dbReference type="InterPro" id="IPR019169">
    <property type="entry name" value="Transmembrane_26"/>
</dbReference>
<feature type="compositionally biased region" description="Basic residues" evidence="1">
    <location>
        <begin position="299"/>
        <end position="309"/>
    </location>
</feature>
<feature type="compositionally biased region" description="Polar residues" evidence="1">
    <location>
        <begin position="257"/>
        <end position="267"/>
    </location>
</feature>
<keyword evidence="2" id="KW-1133">Transmembrane helix</keyword>
<dbReference type="AlphaFoldDB" id="A0A6I8U7P7"/>
<evidence type="ECO:0000256" key="1">
    <source>
        <dbReference type="SAM" id="MobiDB-lite"/>
    </source>
</evidence>
<feature type="transmembrane region" description="Helical" evidence="2">
    <location>
        <begin position="18"/>
        <end position="37"/>
    </location>
</feature>
<feature type="compositionally biased region" description="Basic and acidic residues" evidence="1">
    <location>
        <begin position="280"/>
        <end position="298"/>
    </location>
</feature>
<gene>
    <name evidence="3" type="primary">5565475</name>
</gene>
<feature type="compositionally biased region" description="Basic residues" evidence="1">
    <location>
        <begin position="213"/>
        <end position="224"/>
    </location>
</feature>
<keyword evidence="4" id="KW-1185">Reference proteome</keyword>